<dbReference type="Proteomes" id="UP000199520">
    <property type="component" value="Unassembled WGS sequence"/>
</dbReference>
<comment type="function">
    <text evidence="6 7">Catalyzes the reversible reaction in which hydroxymethyl group from 5,10-methylenetetrahydrofolate is transferred onto alpha-ketoisovalerate to form ketopantoate.</text>
</comment>
<feature type="binding site" evidence="7 10">
    <location>
        <position position="87"/>
    </location>
    <ligand>
        <name>Mg(2+)</name>
        <dbReference type="ChEBI" id="CHEBI:18420"/>
    </ligand>
</feature>
<evidence type="ECO:0000256" key="1">
    <source>
        <dbReference type="ARBA" id="ARBA00005033"/>
    </source>
</evidence>
<dbReference type="GO" id="GO:0000287">
    <property type="term" value="F:magnesium ion binding"/>
    <property type="evidence" value="ECO:0007669"/>
    <property type="project" value="TreeGrafter"/>
</dbReference>
<feature type="binding site" evidence="7 9">
    <location>
        <begin position="48"/>
        <end position="49"/>
    </location>
    <ligand>
        <name>3-methyl-2-oxobutanoate</name>
        <dbReference type="ChEBI" id="CHEBI:11851"/>
    </ligand>
</feature>
<feature type="binding site" evidence="7 10">
    <location>
        <position position="119"/>
    </location>
    <ligand>
        <name>Mg(2+)</name>
        <dbReference type="ChEBI" id="CHEBI:18420"/>
    </ligand>
</feature>
<dbReference type="HAMAP" id="MF_00156">
    <property type="entry name" value="PanB"/>
    <property type="match status" value="1"/>
</dbReference>
<dbReference type="PANTHER" id="PTHR20881">
    <property type="entry name" value="3-METHYL-2-OXOBUTANOATE HYDROXYMETHYLTRANSFERASE"/>
    <property type="match status" value="1"/>
</dbReference>
<dbReference type="Pfam" id="PF02548">
    <property type="entry name" value="Pantoate_transf"/>
    <property type="match status" value="1"/>
</dbReference>
<evidence type="ECO:0000256" key="4">
    <source>
        <dbReference type="ARBA" id="ARBA00022655"/>
    </source>
</evidence>
<dbReference type="UniPathway" id="UPA00028">
    <property type="reaction ID" value="UER00003"/>
</dbReference>
<dbReference type="InterPro" id="IPR015813">
    <property type="entry name" value="Pyrv/PenolPyrv_kinase-like_dom"/>
</dbReference>
<dbReference type="GO" id="GO:0003864">
    <property type="term" value="F:3-methyl-2-oxobutanoate hydroxymethyltransferase activity"/>
    <property type="evidence" value="ECO:0007669"/>
    <property type="project" value="UniProtKB-UniRule"/>
</dbReference>
<keyword evidence="7 10" id="KW-0460">Magnesium</keyword>
<dbReference type="GO" id="GO:0005737">
    <property type="term" value="C:cytoplasm"/>
    <property type="evidence" value="ECO:0007669"/>
    <property type="project" value="UniProtKB-SubCell"/>
</dbReference>
<feature type="binding site" evidence="7 9">
    <location>
        <position position="117"/>
    </location>
    <ligand>
        <name>3-methyl-2-oxobutanoate</name>
        <dbReference type="ChEBI" id="CHEBI:11851"/>
    </ligand>
</feature>
<dbReference type="PIRSF" id="PIRSF000388">
    <property type="entry name" value="Pantoate_hydroxy_MeTrfase"/>
    <property type="match status" value="1"/>
</dbReference>
<dbReference type="NCBIfam" id="NF001452">
    <property type="entry name" value="PRK00311.1"/>
    <property type="match status" value="1"/>
</dbReference>
<sequence length="279" mass="29640">MSSNEKITTTVIQQRKIEGKAITMLTAYDFSTAKFLDDAHIDMLLVGDSLGNVILGYDSTLPVTMEDMIHHGKAVCRGAKKAMVVVDMPFMSYQVSAEQAVANAGRIMKETGAQAVKLEGGSEIAGAVKKIVAAGIPVVGHLGLTPQSVHSLGGFKVQGKEEIGAQKLLNDAKILEENGAFAVVLECVPALLAQKVTQQLNIPTIGIGAGADCDGQVLVINDLLGLYPGFTPKFVKQYATLHVAIAQAVADYKKEVTGKIFPSAEHSFKISDGILEKLY</sequence>
<comment type="catalytic activity">
    <reaction evidence="7">
        <text>(6R)-5,10-methylene-5,6,7,8-tetrahydrofolate + 3-methyl-2-oxobutanoate + H2O = 2-dehydropantoate + (6S)-5,6,7,8-tetrahydrofolate</text>
        <dbReference type="Rhea" id="RHEA:11824"/>
        <dbReference type="ChEBI" id="CHEBI:11561"/>
        <dbReference type="ChEBI" id="CHEBI:11851"/>
        <dbReference type="ChEBI" id="CHEBI:15377"/>
        <dbReference type="ChEBI" id="CHEBI:15636"/>
        <dbReference type="ChEBI" id="CHEBI:57453"/>
        <dbReference type="EC" id="2.1.2.11"/>
    </reaction>
</comment>
<dbReference type="GO" id="GO:0032259">
    <property type="term" value="P:methylation"/>
    <property type="evidence" value="ECO:0007669"/>
    <property type="project" value="UniProtKB-KW"/>
</dbReference>
<proteinExistence type="inferred from homology"/>
<keyword evidence="5 7" id="KW-0808">Transferase</keyword>
<organism evidence="11 12">
    <name type="scientific">Pelosinus propionicus DSM 13327</name>
    <dbReference type="NCBI Taxonomy" id="1123291"/>
    <lineage>
        <taxon>Bacteria</taxon>
        <taxon>Bacillati</taxon>
        <taxon>Bacillota</taxon>
        <taxon>Negativicutes</taxon>
        <taxon>Selenomonadales</taxon>
        <taxon>Sporomusaceae</taxon>
        <taxon>Pelosinus</taxon>
    </lineage>
</organism>
<accession>A0A1I4KFX3</accession>
<evidence type="ECO:0000256" key="6">
    <source>
        <dbReference type="ARBA" id="ARBA00056497"/>
    </source>
</evidence>
<dbReference type="InterPro" id="IPR040442">
    <property type="entry name" value="Pyrv_kinase-like_dom_sf"/>
</dbReference>
<evidence type="ECO:0000256" key="8">
    <source>
        <dbReference type="PIRSR" id="PIRSR000388-1"/>
    </source>
</evidence>
<evidence type="ECO:0000256" key="10">
    <source>
        <dbReference type="PIRSR" id="PIRSR000388-3"/>
    </source>
</evidence>
<evidence type="ECO:0000313" key="12">
    <source>
        <dbReference type="Proteomes" id="UP000199520"/>
    </source>
</evidence>
<gene>
    <name evidence="7" type="primary">panB</name>
    <name evidence="11" type="ORF">SAMN04490355_101733</name>
</gene>
<dbReference type="InterPro" id="IPR003700">
    <property type="entry name" value="Pantoate_hydroxy_MeTrfase"/>
</dbReference>
<evidence type="ECO:0000256" key="9">
    <source>
        <dbReference type="PIRSR" id="PIRSR000388-2"/>
    </source>
</evidence>
<dbReference type="SUPFAM" id="SSF51621">
    <property type="entry name" value="Phosphoenolpyruvate/pyruvate domain"/>
    <property type="match status" value="1"/>
</dbReference>
<dbReference type="PANTHER" id="PTHR20881:SF0">
    <property type="entry name" value="3-METHYL-2-OXOBUTANOATE HYDROXYMETHYLTRANSFERASE"/>
    <property type="match status" value="1"/>
</dbReference>
<keyword evidence="4 7" id="KW-0566">Pantothenate biosynthesis</keyword>
<dbReference type="Gene3D" id="3.20.20.60">
    <property type="entry name" value="Phosphoenolpyruvate-binding domains"/>
    <property type="match status" value="1"/>
</dbReference>
<comment type="similarity">
    <text evidence="2 7">Belongs to the PanB family.</text>
</comment>
<dbReference type="AlphaFoldDB" id="A0A1I4KFX3"/>
<keyword evidence="12" id="KW-1185">Reference proteome</keyword>
<dbReference type="EC" id="2.1.2.11" evidence="7"/>
<dbReference type="EMBL" id="FOTS01000017">
    <property type="protein sequence ID" value="SFL77337.1"/>
    <property type="molecule type" value="Genomic_DNA"/>
</dbReference>
<dbReference type="GO" id="GO:0015940">
    <property type="term" value="P:pantothenate biosynthetic process"/>
    <property type="evidence" value="ECO:0007669"/>
    <property type="project" value="UniProtKB-UniRule"/>
</dbReference>
<comment type="cofactor">
    <cofactor evidence="7 10">
        <name>Mg(2+)</name>
        <dbReference type="ChEBI" id="CHEBI:18420"/>
    </cofactor>
    <text evidence="7 10">Binds 1 Mg(2+) ion per subunit.</text>
</comment>
<dbReference type="FunFam" id="3.20.20.60:FF:000003">
    <property type="entry name" value="3-methyl-2-oxobutanoate hydroxymethyltransferase"/>
    <property type="match status" value="1"/>
</dbReference>
<dbReference type="STRING" id="1123291.SAMN04490355_101733"/>
<evidence type="ECO:0000256" key="7">
    <source>
        <dbReference type="HAMAP-Rule" id="MF_00156"/>
    </source>
</evidence>
<keyword evidence="11" id="KW-0489">Methyltransferase</keyword>
<feature type="binding site" evidence="7 9">
    <location>
        <position position="87"/>
    </location>
    <ligand>
        <name>3-methyl-2-oxobutanoate</name>
        <dbReference type="ChEBI" id="CHEBI:11851"/>
    </ligand>
</feature>
<dbReference type="RefSeq" id="WP_090936661.1">
    <property type="nucleotide sequence ID" value="NZ_FOTS01000017.1"/>
</dbReference>
<feature type="active site" description="Proton acceptor" evidence="7 8">
    <location>
        <position position="186"/>
    </location>
</feature>
<evidence type="ECO:0000256" key="2">
    <source>
        <dbReference type="ARBA" id="ARBA00008676"/>
    </source>
</evidence>
<dbReference type="CDD" id="cd06557">
    <property type="entry name" value="KPHMT-like"/>
    <property type="match status" value="1"/>
</dbReference>
<dbReference type="GO" id="GO:0008168">
    <property type="term" value="F:methyltransferase activity"/>
    <property type="evidence" value="ECO:0007669"/>
    <property type="project" value="UniProtKB-KW"/>
</dbReference>
<evidence type="ECO:0000256" key="3">
    <source>
        <dbReference type="ARBA" id="ARBA00011424"/>
    </source>
</evidence>
<evidence type="ECO:0000313" key="11">
    <source>
        <dbReference type="EMBL" id="SFL77337.1"/>
    </source>
</evidence>
<reference evidence="12" key="1">
    <citation type="submission" date="2016-10" db="EMBL/GenBank/DDBJ databases">
        <authorList>
            <person name="Varghese N."/>
            <person name="Submissions S."/>
        </authorList>
    </citation>
    <scope>NUCLEOTIDE SEQUENCE [LARGE SCALE GENOMIC DNA]</scope>
    <source>
        <strain evidence="12">DSM 13327</strain>
    </source>
</reference>
<keyword evidence="7" id="KW-0963">Cytoplasm</keyword>
<comment type="subcellular location">
    <subcellularLocation>
        <location evidence="7">Cytoplasm</location>
    </subcellularLocation>
</comment>
<evidence type="ECO:0000256" key="5">
    <source>
        <dbReference type="ARBA" id="ARBA00022679"/>
    </source>
</evidence>
<protein>
    <recommendedName>
        <fullName evidence="7">3-methyl-2-oxobutanoate hydroxymethyltransferase</fullName>
        <ecNumber evidence="7">2.1.2.11</ecNumber>
    </recommendedName>
    <alternativeName>
        <fullName evidence="7">Ketopantoate hydroxymethyltransferase</fullName>
        <shortName evidence="7">KPHMT</shortName>
    </alternativeName>
</protein>
<name>A0A1I4KFX3_9FIRM</name>
<keyword evidence="7 10" id="KW-0479">Metal-binding</keyword>
<feature type="binding site" evidence="7 10">
    <location>
        <position position="48"/>
    </location>
    <ligand>
        <name>Mg(2+)</name>
        <dbReference type="ChEBI" id="CHEBI:18420"/>
    </ligand>
</feature>
<dbReference type="OrthoDB" id="9781789at2"/>
<comment type="subunit">
    <text evidence="3 7">Homodecamer; pentamer of dimers.</text>
</comment>
<comment type="pathway">
    <text evidence="1 7">Cofactor biosynthesis; (R)-pantothenate biosynthesis; (R)-pantoate from 3-methyl-2-oxobutanoate: step 1/2.</text>
</comment>
<dbReference type="NCBIfam" id="TIGR00222">
    <property type="entry name" value="panB"/>
    <property type="match status" value="1"/>
</dbReference>